<accession>A0A6N1NRT7</accession>
<dbReference type="EMBL" id="MF405918">
    <property type="protein sequence ID" value="QKU34536.1"/>
    <property type="molecule type" value="Genomic_DNA"/>
</dbReference>
<feature type="region of interest" description="Disordered" evidence="1">
    <location>
        <begin position="43"/>
        <end position="70"/>
    </location>
</feature>
<dbReference type="KEGG" id="vg:80517864"/>
<name>A0A6N1NRT7_9VIRU</name>
<sequence length="70" mass="7888">MESTNENNIKMITCPCGKTCPASQAFSIYNGVFCSIKCLTPYKEQEDEKRKPKENTKYTPRPDFGGPACF</sequence>
<feature type="compositionally biased region" description="Basic and acidic residues" evidence="1">
    <location>
        <begin position="43"/>
        <end position="56"/>
    </location>
</feature>
<reference evidence="2" key="2">
    <citation type="journal article" date="2018" name="Nat. Commun.">
        <title>Tailed giant Tupanvirus possesses the most complete translational apparatus of the known virosphere.</title>
        <authorList>
            <person name="Abrahao J."/>
            <person name="Silva L."/>
            <person name="Silva L.S."/>
            <person name="Khalil J.Y.B."/>
            <person name="Rodrigues R."/>
            <person name="Arantes T."/>
            <person name="Assis F."/>
            <person name="Boratto P."/>
            <person name="Andrade M."/>
            <person name="Kroon E.G."/>
            <person name="Ribeiro B."/>
            <person name="Bergier I."/>
            <person name="Seligmann H."/>
            <person name="Ghigo E."/>
            <person name="Colson P."/>
            <person name="Levasseur A."/>
            <person name="Kroemer G."/>
            <person name="Raoult D."/>
            <person name="La Scola B."/>
        </authorList>
    </citation>
    <scope>NUCLEOTIDE SEQUENCE [LARGE SCALE GENOMIC DNA]</scope>
    <source>
        <strain evidence="2">Deep ocean</strain>
    </source>
</reference>
<organism evidence="2">
    <name type="scientific">Tupanvirus deep ocean</name>
    <dbReference type="NCBI Taxonomy" id="2126984"/>
    <lineage>
        <taxon>Viruses</taxon>
        <taxon>Varidnaviria</taxon>
        <taxon>Bamfordvirae</taxon>
        <taxon>Nucleocytoviricota</taxon>
        <taxon>Megaviricetes</taxon>
        <taxon>Imitervirales</taxon>
        <taxon>Mimiviridae</taxon>
        <taxon>Megamimivirinae</taxon>
        <taxon>Tupanvirus</taxon>
        <taxon>Tupanvirus altamarinense</taxon>
    </lineage>
</organism>
<protein>
    <submittedName>
        <fullName evidence="2">Uncharacterized protein</fullName>
    </submittedName>
</protein>
<proteinExistence type="predicted"/>
<dbReference type="RefSeq" id="YP_010781173.1">
    <property type="nucleotide sequence ID" value="NC_075038.1"/>
</dbReference>
<evidence type="ECO:0000313" key="2">
    <source>
        <dbReference type="EMBL" id="QKU34536.1"/>
    </source>
</evidence>
<reference evidence="2" key="1">
    <citation type="submission" date="2017-06" db="EMBL/GenBank/DDBJ databases">
        <authorList>
            <person name="Assis F.L."/>
            <person name="Abrahao J.S."/>
            <person name="Silva L."/>
            <person name="Khalil J.B."/>
            <person name="Rodrigues R."/>
            <person name="Silva L.S."/>
            <person name="Boratto P."/>
            <person name="Andrade M."/>
            <person name="Kroon E.G."/>
            <person name="Ribeiro B."/>
            <person name="Bergier I."/>
            <person name="Seligmann H."/>
            <person name="Ghigo E."/>
            <person name="Colson P."/>
            <person name="Levasseur A."/>
            <person name="Raoult D."/>
            <person name="Scola B.L."/>
        </authorList>
    </citation>
    <scope>NUCLEOTIDE SEQUENCE</scope>
    <source>
        <strain evidence="2">Deep ocean</strain>
    </source>
</reference>
<evidence type="ECO:0000256" key="1">
    <source>
        <dbReference type="SAM" id="MobiDB-lite"/>
    </source>
</evidence>
<dbReference type="GeneID" id="80517864"/>